<comment type="caution">
    <text evidence="2">The sequence shown here is derived from an EMBL/GenBank/DDBJ whole genome shotgun (WGS) entry which is preliminary data.</text>
</comment>
<dbReference type="Proteomes" id="UP000243723">
    <property type="component" value="Unassembled WGS sequence"/>
</dbReference>
<dbReference type="GO" id="GO:0016829">
    <property type="term" value="F:lyase activity"/>
    <property type="evidence" value="ECO:0007669"/>
    <property type="project" value="UniProtKB-KW"/>
</dbReference>
<accession>A0A2P8A7Q1</accession>
<dbReference type="AlphaFoldDB" id="A0A2P8A7Q1"/>
<evidence type="ECO:0000313" key="2">
    <source>
        <dbReference type="EMBL" id="PSK56499.1"/>
    </source>
</evidence>
<gene>
    <name evidence="2" type="ORF">B9Z65_6123</name>
</gene>
<name>A0A2P8A7Q1_9PEZI</name>
<protein>
    <submittedName>
        <fullName evidence="2">Cystathionine gamma-lyase</fullName>
    </submittedName>
</protein>
<evidence type="ECO:0000256" key="1">
    <source>
        <dbReference type="SAM" id="MobiDB-lite"/>
    </source>
</evidence>
<evidence type="ECO:0000313" key="3">
    <source>
        <dbReference type="Proteomes" id="UP000243723"/>
    </source>
</evidence>
<organism evidence="2 3">
    <name type="scientific">Elsinoe australis</name>
    <dbReference type="NCBI Taxonomy" id="40998"/>
    <lineage>
        <taxon>Eukaryota</taxon>
        <taxon>Fungi</taxon>
        <taxon>Dikarya</taxon>
        <taxon>Ascomycota</taxon>
        <taxon>Pezizomycotina</taxon>
        <taxon>Dothideomycetes</taxon>
        <taxon>Dothideomycetidae</taxon>
        <taxon>Myriangiales</taxon>
        <taxon>Elsinoaceae</taxon>
        <taxon>Elsinoe</taxon>
    </lineage>
</organism>
<dbReference type="EMBL" id="NHZQ01000060">
    <property type="protein sequence ID" value="PSK56499.1"/>
    <property type="molecule type" value="Genomic_DNA"/>
</dbReference>
<sequence length="264" mass="30297">MKRMIDDVEGEEGANNPVAKKAKIDKTASSTQQLTVSTIRVIIDTPDLPAEPRRVFLSSLPGEIITKICGYVYNRQMHNILFSNGRLTTRRGTHLLGIILSSKQFSSPGLRALYKNDLFVIGGIDAATRFCRGLPYGALDLITMLEVEQFAEEPDIAHYRFIWAQLGNELGYLTNLKRIHVYMLHHVGLELELRTIGALLHELQDQLYLRRLLNDNYARFHIDATLPLAWKTRKQSEQYTWLDNGTNYPGYRRVRFSGSCWVWQ</sequence>
<keyword evidence="2" id="KW-0456">Lyase</keyword>
<feature type="region of interest" description="Disordered" evidence="1">
    <location>
        <begin position="1"/>
        <end position="24"/>
    </location>
</feature>
<proteinExistence type="predicted"/>
<keyword evidence="3" id="KW-1185">Reference proteome</keyword>
<reference evidence="2 3" key="1">
    <citation type="submission" date="2017-05" db="EMBL/GenBank/DDBJ databases">
        <title>Draft genome sequence of Elsinoe australis.</title>
        <authorList>
            <person name="Cheng Q."/>
        </authorList>
    </citation>
    <scope>NUCLEOTIDE SEQUENCE [LARGE SCALE GENOMIC DNA]</scope>
    <source>
        <strain evidence="2 3">NL1</strain>
    </source>
</reference>